<sequence length="316" mass="35698">MRVEIADGPKHWTKAAVVRQPQKWDMLCCNRLLKELDVEPVTPAMRKHQQGKTAAMPTFAVDADTLPAPDTLKPKHQMMRRDPAADYVVDDSPIELLPDVGAAARAESADMRLIQPQKMRIKLGLPADYFVKDRDADFHKWNDLYPAVTREEVAGRIVHQLSSPADVALLLDSLMSGANALRDYPSGYLPPAAIKPIKPPMRPDAKLIFTVQHKVSEAAYQVREEFIKIRLERGIDKPTQAHSQMPVFTRPKPNTTARRVLFDDSANNCLNVIHTGIELSTWYEVIAFLDDVVILTPVDLDSFFRTMRLHGDIWAY</sequence>
<keyword evidence="2" id="KW-1185">Reference proteome</keyword>
<comment type="caution">
    <text evidence="1">The sequence shown here is derived from an EMBL/GenBank/DDBJ whole genome shotgun (WGS) entry which is preliminary data.</text>
</comment>
<name>A0ACC1LKR1_9FUNG</name>
<evidence type="ECO:0000313" key="2">
    <source>
        <dbReference type="Proteomes" id="UP001140096"/>
    </source>
</evidence>
<evidence type="ECO:0000313" key="1">
    <source>
        <dbReference type="EMBL" id="KAJ2811152.1"/>
    </source>
</evidence>
<proteinExistence type="predicted"/>
<protein>
    <submittedName>
        <fullName evidence="1">Uncharacterized protein</fullName>
    </submittedName>
</protein>
<dbReference type="Proteomes" id="UP001140096">
    <property type="component" value="Unassembled WGS sequence"/>
</dbReference>
<reference evidence="1" key="1">
    <citation type="submission" date="2022-07" db="EMBL/GenBank/DDBJ databases">
        <title>Phylogenomic reconstructions and comparative analyses of Kickxellomycotina fungi.</title>
        <authorList>
            <person name="Reynolds N.K."/>
            <person name="Stajich J.E."/>
            <person name="Barry K."/>
            <person name="Grigoriev I.V."/>
            <person name="Crous P."/>
            <person name="Smith M.E."/>
        </authorList>
    </citation>
    <scope>NUCLEOTIDE SEQUENCE</scope>
    <source>
        <strain evidence="1">CBS 102833</strain>
    </source>
</reference>
<accession>A0ACC1LKR1</accession>
<gene>
    <name evidence="1" type="ORF">H4S07_002241</name>
</gene>
<organism evidence="1 2">
    <name type="scientific">Coemansia furcata</name>
    <dbReference type="NCBI Taxonomy" id="417177"/>
    <lineage>
        <taxon>Eukaryota</taxon>
        <taxon>Fungi</taxon>
        <taxon>Fungi incertae sedis</taxon>
        <taxon>Zoopagomycota</taxon>
        <taxon>Kickxellomycotina</taxon>
        <taxon>Kickxellomycetes</taxon>
        <taxon>Kickxellales</taxon>
        <taxon>Kickxellaceae</taxon>
        <taxon>Coemansia</taxon>
    </lineage>
</organism>
<dbReference type="EMBL" id="JANBUP010000519">
    <property type="protein sequence ID" value="KAJ2811152.1"/>
    <property type="molecule type" value="Genomic_DNA"/>
</dbReference>